<organism evidence="1 2">
    <name type="scientific">Haloferax larsenii</name>
    <dbReference type="NCBI Taxonomy" id="302484"/>
    <lineage>
        <taxon>Archaea</taxon>
        <taxon>Methanobacteriati</taxon>
        <taxon>Methanobacteriota</taxon>
        <taxon>Stenosarchaea group</taxon>
        <taxon>Halobacteria</taxon>
        <taxon>Halobacteriales</taxon>
        <taxon>Haloferacaceae</taxon>
        <taxon>Haloferax</taxon>
    </lineage>
</organism>
<protein>
    <submittedName>
        <fullName evidence="1">Uncharacterized protein</fullName>
    </submittedName>
</protein>
<sequence length="131" mass="14877">MIGEREIEKTTHHHVKSSTIWNGVPSDITQTVFILDLVEKNETVELLVSPRVDFGRYHVSGPKQTTVHLVIDDFVDEWQQQWTEQNGLAGTLSFESRPETPVTIIAKTEFEEGGSVETSRYEEIQFASDSN</sequence>
<name>A0ABY5RLD9_HALLR</name>
<reference evidence="1" key="1">
    <citation type="submission" date="2021-07" db="EMBL/GenBank/DDBJ databases">
        <title>Studies on halocins as antimicrobial molecules from haloarchaea.</title>
        <authorList>
            <person name="Kumar S."/>
            <person name="Khare S.K."/>
        </authorList>
    </citation>
    <scope>NUCLEOTIDE SEQUENCE</scope>
    <source>
        <strain evidence="1">NCIM 5678</strain>
    </source>
</reference>
<gene>
    <name evidence="1" type="ORF">KU306_07680</name>
</gene>
<dbReference type="EMBL" id="CP078063">
    <property type="protein sequence ID" value="UVE51858.1"/>
    <property type="molecule type" value="Genomic_DNA"/>
</dbReference>
<accession>A0ABY5RLD9</accession>
<keyword evidence="2" id="KW-1185">Reference proteome</keyword>
<evidence type="ECO:0000313" key="2">
    <source>
        <dbReference type="Proteomes" id="UP001058330"/>
    </source>
</evidence>
<dbReference type="Proteomes" id="UP001058330">
    <property type="component" value="Chromosome"/>
</dbReference>
<evidence type="ECO:0000313" key="1">
    <source>
        <dbReference type="EMBL" id="UVE51858.1"/>
    </source>
</evidence>
<proteinExistence type="predicted"/>